<dbReference type="AlphaFoldDB" id="A0AAW2YHR3"/>
<dbReference type="GO" id="GO:0042147">
    <property type="term" value="P:retrograde transport, endosome to Golgi"/>
    <property type="evidence" value="ECO:0007669"/>
    <property type="project" value="TreeGrafter"/>
</dbReference>
<dbReference type="InterPro" id="IPR009771">
    <property type="entry name" value="RIC1_C"/>
</dbReference>
<dbReference type="InterPro" id="IPR040096">
    <property type="entry name" value="Ric1"/>
</dbReference>
<organism evidence="4 5">
    <name type="scientific">Acrasis kona</name>
    <dbReference type="NCBI Taxonomy" id="1008807"/>
    <lineage>
        <taxon>Eukaryota</taxon>
        <taxon>Discoba</taxon>
        <taxon>Heterolobosea</taxon>
        <taxon>Tetramitia</taxon>
        <taxon>Eutetramitia</taxon>
        <taxon>Acrasidae</taxon>
        <taxon>Acrasis</taxon>
    </lineage>
</organism>
<dbReference type="GO" id="GO:0000139">
    <property type="term" value="C:Golgi membrane"/>
    <property type="evidence" value="ECO:0007669"/>
    <property type="project" value="TreeGrafter"/>
</dbReference>
<proteinExistence type="predicted"/>
<dbReference type="PANTHER" id="PTHR22746">
    <property type="entry name" value="RAB6A-GEF COMPLEX PARTNER PROTEIN 1"/>
    <property type="match status" value="1"/>
</dbReference>
<dbReference type="EMBL" id="JAOPGA020000108">
    <property type="protein sequence ID" value="KAL0476853.1"/>
    <property type="molecule type" value="Genomic_DNA"/>
</dbReference>
<evidence type="ECO:0000313" key="4">
    <source>
        <dbReference type="EMBL" id="KAL0476853.1"/>
    </source>
</evidence>
<sequence>MLIMDSTPHQKEVLIDSGVDLFWIENHNNSYKQQTSFFSFHGSNNKRGVKMTLVDLQKFSQQSTSSLTNYLTSWFTSNSHDRACDGMCMNNMIQFDADALPLGIYQPSGIFVHINMLPVVQMNQLYYEITPKMHPYLHSILLSALLEHEEMDDDDQNIKNVINYVDRIKASQLPTFTATLEWMLHITLDHQDQLMNKDDGVLCMNRIINNRSVPFPIGQRLHLVVKFLRTFHAIFYQVIINCVRKTDLVLWNDLFTTMNENPRIIFESSLQLNQVQQSANMLRILQQTEGLAYTNQAAKNLLLPILHRGGIVNWELARDLSRYIDSLDKELNISNDSNHPVMIPNWLHDHFTLQSNVLNTCRQLLQSGDLCGLYQLCEIMNVPIVKWLTRDREKYCKLNPPWNEMFGRIHLELDLPRSYQPVCIKSPLPPSPSQPKSSDGQIYYRYYTLTQERLYKIRGLLENVKWLSDAFYEAECDEWALLLFTLLCDAEMIKKIIHRNGDLWTHYFEMMMHYENAGYARMLSDLQIQLLKPSDGE</sequence>
<dbReference type="GO" id="GO:0034066">
    <property type="term" value="C:Ric1-Rgp1 guanyl-nucleotide exchange factor complex"/>
    <property type="evidence" value="ECO:0007669"/>
    <property type="project" value="InterPro"/>
</dbReference>
<evidence type="ECO:0000313" key="5">
    <source>
        <dbReference type="Proteomes" id="UP001431209"/>
    </source>
</evidence>
<reference evidence="4 5" key="1">
    <citation type="submission" date="2024-03" db="EMBL/GenBank/DDBJ databases">
        <title>The Acrasis kona genome and developmental transcriptomes reveal deep origins of eukaryotic multicellular pathways.</title>
        <authorList>
            <person name="Sheikh S."/>
            <person name="Fu C.-J."/>
            <person name="Brown M.W."/>
            <person name="Baldauf S.L."/>
        </authorList>
    </citation>
    <scope>NUCLEOTIDE SEQUENCE [LARGE SCALE GENOMIC DNA]</scope>
    <source>
        <strain evidence="4 5">ATCC MYA-3509</strain>
    </source>
</reference>
<gene>
    <name evidence="4" type="ORF">AKO1_005641</name>
</gene>
<evidence type="ECO:0000256" key="2">
    <source>
        <dbReference type="ARBA" id="ARBA00023136"/>
    </source>
</evidence>
<keyword evidence="5" id="KW-1185">Reference proteome</keyword>
<comment type="subcellular location">
    <subcellularLocation>
        <location evidence="1">Membrane</location>
    </subcellularLocation>
</comment>
<protein>
    <submittedName>
        <fullName evidence="4">Ric1</fullName>
    </submittedName>
</protein>
<evidence type="ECO:0000256" key="1">
    <source>
        <dbReference type="ARBA" id="ARBA00004370"/>
    </source>
</evidence>
<dbReference type="GO" id="GO:0006886">
    <property type="term" value="P:intracellular protein transport"/>
    <property type="evidence" value="ECO:0007669"/>
    <property type="project" value="InterPro"/>
</dbReference>
<keyword evidence="2" id="KW-0472">Membrane</keyword>
<feature type="domain" description="RIC1 C-terminal alpha solenoid region" evidence="3">
    <location>
        <begin position="170"/>
        <end position="334"/>
    </location>
</feature>
<name>A0AAW2YHR3_9EUKA</name>
<dbReference type="Pfam" id="PF07064">
    <property type="entry name" value="RIC1"/>
    <property type="match status" value="1"/>
</dbReference>
<dbReference type="PANTHER" id="PTHR22746:SF10">
    <property type="entry name" value="GUANINE NUCLEOTIDE EXCHANGE FACTOR SUBUNIT RIC1"/>
    <property type="match status" value="1"/>
</dbReference>
<dbReference type="Proteomes" id="UP001431209">
    <property type="component" value="Unassembled WGS sequence"/>
</dbReference>
<evidence type="ECO:0000259" key="3">
    <source>
        <dbReference type="Pfam" id="PF07064"/>
    </source>
</evidence>
<accession>A0AAW2YHR3</accession>
<comment type="caution">
    <text evidence="4">The sequence shown here is derived from an EMBL/GenBank/DDBJ whole genome shotgun (WGS) entry which is preliminary data.</text>
</comment>
<dbReference type="GO" id="GO:0005829">
    <property type="term" value="C:cytosol"/>
    <property type="evidence" value="ECO:0007669"/>
    <property type="project" value="TreeGrafter"/>
</dbReference>